<evidence type="ECO:0000313" key="1">
    <source>
        <dbReference type="EMBL" id="ETK03049.1"/>
    </source>
</evidence>
<dbReference type="Proteomes" id="UP000018837">
    <property type="component" value="Unassembled WGS sequence"/>
</dbReference>
<protein>
    <submittedName>
        <fullName evidence="1">Uncharacterized protein</fullName>
    </submittedName>
</protein>
<dbReference type="EMBL" id="AYUF01000112">
    <property type="protein sequence ID" value="ETK03049.1"/>
    <property type="molecule type" value="Genomic_DNA"/>
</dbReference>
<name>W2C770_9BACT</name>
<gene>
    <name evidence="1" type="ORF">N425_00495</name>
</gene>
<sequence>MEYLDFQELFHLHLVVLCLQKSIQFVPNNNQTQKIVSHILAKSNRMFVLELNTMHKLPFD</sequence>
<accession>W2C770</accession>
<comment type="caution">
    <text evidence="1">The sequence shown here is derived from an EMBL/GenBank/DDBJ whole genome shotgun (WGS) entry which is preliminary data.</text>
</comment>
<dbReference type="AlphaFoldDB" id="W2C770"/>
<evidence type="ECO:0000313" key="2">
    <source>
        <dbReference type="Proteomes" id="UP000018837"/>
    </source>
</evidence>
<organism evidence="1 2">
    <name type="scientific">Tannerella sp. oral taxon BU063 isolate Cell 2</name>
    <dbReference type="NCBI Taxonomy" id="1411148"/>
    <lineage>
        <taxon>Bacteria</taxon>
        <taxon>Pseudomonadati</taxon>
        <taxon>Bacteroidota</taxon>
        <taxon>Bacteroidia</taxon>
        <taxon>Bacteroidales</taxon>
        <taxon>Tannerellaceae</taxon>
        <taxon>Tannerella</taxon>
    </lineage>
</organism>
<proteinExistence type="predicted"/>
<reference evidence="1 2" key="1">
    <citation type="submission" date="2013-11" db="EMBL/GenBank/DDBJ databases">
        <title>Single cell genomics of uncultured Tannerella BU063 (oral taxon 286).</title>
        <authorList>
            <person name="Beall C.J."/>
            <person name="Campbell A.G."/>
            <person name="Griffen A.L."/>
            <person name="Podar M."/>
            <person name="Leys E.J."/>
        </authorList>
    </citation>
    <scope>NUCLEOTIDE SEQUENCE [LARGE SCALE GENOMIC DNA]</scope>
    <source>
        <strain evidence="1">Cell 2</strain>
    </source>
</reference>